<accession>Q8B461</accession>
<organismHost>
    <name type="scientific">Homo sapiens</name>
    <name type="common">Human</name>
    <dbReference type="NCBI Taxonomy" id="9606"/>
</organismHost>
<organismHost>
    <name type="scientific">Pan troglodytes</name>
    <name type="common">Chimpanzee</name>
    <dbReference type="NCBI Taxonomy" id="9598"/>
</organismHost>
<gene>
    <name evidence="1" type="primary">Pres1</name>
</gene>
<reference evidence="1" key="1">
    <citation type="submission" date="2002-10" db="EMBL/GenBank/DDBJ databases">
        <title>Pakistani HBV Isolate Zafar59A (Genotype C) Pre-S1 Region DNA Sequence.</title>
        <authorList>
            <person name="Zafar Z.I."/>
            <person name="Attia A.M."/>
            <person name="Abbas N.A."/>
            <person name="Riazuddin S."/>
        </authorList>
    </citation>
    <scope>NUCLEOTIDE SEQUENCE</scope>
    <source>
        <strain evidence="1">Zafar59A</strain>
    </source>
</reference>
<protein>
    <submittedName>
        <fullName evidence="1">Truncated major surface protein</fullName>
    </submittedName>
</protein>
<name>Q8B461_HBV</name>
<evidence type="ECO:0000313" key="1">
    <source>
        <dbReference type="EMBL" id="AAN86947.1"/>
    </source>
</evidence>
<dbReference type="EMBL" id="AY168843">
    <property type="protein sequence ID" value="AAN86947.1"/>
    <property type="molecule type" value="Genomic_DNA"/>
</dbReference>
<sequence length="46" mass="5326">MLSIFLFPILWDSFPITSWTLRSEPTHTIPIGTSTPTRIIGQRQIR</sequence>
<organism evidence="1">
    <name type="scientific">Hepatitis B virus</name>
    <name type="common">HBV</name>
    <dbReference type="NCBI Taxonomy" id="10407"/>
    <lineage>
        <taxon>Viruses</taxon>
        <taxon>Riboviria</taxon>
        <taxon>Pararnavirae</taxon>
        <taxon>Artverviricota</taxon>
        <taxon>Revtraviricetes</taxon>
        <taxon>Blubervirales</taxon>
        <taxon>Hepadnaviridae</taxon>
        <taxon>Orthohepadnavirus</taxon>
        <taxon>Orthohepadnavirus hominoidei</taxon>
    </lineage>
</organism>
<proteinExistence type="predicted"/>